<dbReference type="Proteomes" id="UP000886743">
    <property type="component" value="Unassembled WGS sequence"/>
</dbReference>
<dbReference type="NCBIfam" id="TIGR00377">
    <property type="entry name" value="ant_ant_sig"/>
    <property type="match status" value="1"/>
</dbReference>
<dbReference type="EMBL" id="DVOF01000130">
    <property type="protein sequence ID" value="HIV02810.1"/>
    <property type="molecule type" value="Genomic_DNA"/>
</dbReference>
<protein>
    <recommendedName>
        <fullName evidence="2">Anti-sigma factor antagonist</fullName>
    </recommendedName>
</protein>
<feature type="domain" description="STAS" evidence="3">
    <location>
        <begin position="1"/>
        <end position="111"/>
    </location>
</feature>
<evidence type="ECO:0000313" key="5">
    <source>
        <dbReference type="Proteomes" id="UP000886743"/>
    </source>
</evidence>
<evidence type="ECO:0000259" key="3">
    <source>
        <dbReference type="PROSITE" id="PS50801"/>
    </source>
</evidence>
<dbReference type="SUPFAM" id="SSF52091">
    <property type="entry name" value="SpoIIaa-like"/>
    <property type="match status" value="1"/>
</dbReference>
<sequence>MQLSYHNAKRTLVAAVDGEIDHHSAAALRQAIDNEFLKTKAQNIIFDFSKLRFMDSSGIGLIMGRYKLLAPVGGKVLLAGVSPQLDRLISISGIYKIVGWAKDVSEALAKL</sequence>
<dbReference type="InterPro" id="IPR002645">
    <property type="entry name" value="STAS_dom"/>
</dbReference>
<evidence type="ECO:0000313" key="4">
    <source>
        <dbReference type="EMBL" id="HIV02810.1"/>
    </source>
</evidence>
<dbReference type="InterPro" id="IPR036513">
    <property type="entry name" value="STAS_dom_sf"/>
</dbReference>
<evidence type="ECO:0000256" key="2">
    <source>
        <dbReference type="RuleBase" id="RU003749"/>
    </source>
</evidence>
<dbReference type="GO" id="GO:0043856">
    <property type="term" value="F:anti-sigma factor antagonist activity"/>
    <property type="evidence" value="ECO:0007669"/>
    <property type="project" value="InterPro"/>
</dbReference>
<accession>A0A9D1NH64</accession>
<dbReference type="Gene3D" id="3.30.750.24">
    <property type="entry name" value="STAS domain"/>
    <property type="match status" value="1"/>
</dbReference>
<comment type="similarity">
    <text evidence="1 2">Belongs to the anti-sigma-factor antagonist family.</text>
</comment>
<comment type="caution">
    <text evidence="4">The sequence shown here is derived from an EMBL/GenBank/DDBJ whole genome shotgun (WGS) entry which is preliminary data.</text>
</comment>
<dbReference type="Pfam" id="PF01740">
    <property type="entry name" value="STAS"/>
    <property type="match status" value="1"/>
</dbReference>
<reference evidence="4" key="2">
    <citation type="journal article" date="2021" name="PeerJ">
        <title>Extensive microbial diversity within the chicken gut microbiome revealed by metagenomics and culture.</title>
        <authorList>
            <person name="Gilroy R."/>
            <person name="Ravi A."/>
            <person name="Getino M."/>
            <person name="Pursley I."/>
            <person name="Horton D.L."/>
            <person name="Alikhan N.F."/>
            <person name="Baker D."/>
            <person name="Gharbi K."/>
            <person name="Hall N."/>
            <person name="Watson M."/>
            <person name="Adriaenssens E.M."/>
            <person name="Foster-Nyarko E."/>
            <person name="Jarju S."/>
            <person name="Secka A."/>
            <person name="Antonio M."/>
            <person name="Oren A."/>
            <person name="Chaudhuri R.R."/>
            <person name="La Ragione R."/>
            <person name="Hildebrand F."/>
            <person name="Pallen M.J."/>
        </authorList>
    </citation>
    <scope>NUCLEOTIDE SEQUENCE</scope>
    <source>
        <strain evidence="4">4920</strain>
    </source>
</reference>
<dbReference type="PROSITE" id="PS50801">
    <property type="entry name" value="STAS"/>
    <property type="match status" value="1"/>
</dbReference>
<proteinExistence type="inferred from homology"/>
<dbReference type="AlphaFoldDB" id="A0A9D1NH64"/>
<dbReference type="CDD" id="cd07043">
    <property type="entry name" value="STAS_anti-anti-sigma_factors"/>
    <property type="match status" value="1"/>
</dbReference>
<evidence type="ECO:0000256" key="1">
    <source>
        <dbReference type="ARBA" id="ARBA00009013"/>
    </source>
</evidence>
<reference evidence="4" key="1">
    <citation type="submission" date="2020-10" db="EMBL/GenBank/DDBJ databases">
        <authorList>
            <person name="Gilroy R."/>
        </authorList>
    </citation>
    <scope>NUCLEOTIDE SEQUENCE</scope>
    <source>
        <strain evidence="4">4920</strain>
    </source>
</reference>
<name>A0A9D1NH64_9FIRM</name>
<gene>
    <name evidence="4" type="ORF">IAC74_04490</name>
</gene>
<organism evidence="4 5">
    <name type="scientific">Candidatus Aphodoplasma excrementigallinarum</name>
    <dbReference type="NCBI Taxonomy" id="2840673"/>
    <lineage>
        <taxon>Bacteria</taxon>
        <taxon>Bacillati</taxon>
        <taxon>Bacillota</taxon>
        <taxon>Clostridia</taxon>
        <taxon>Eubacteriales</taxon>
        <taxon>Candidatus Aphodoplasma</taxon>
    </lineage>
</organism>
<dbReference type="PANTHER" id="PTHR33495:SF2">
    <property type="entry name" value="ANTI-SIGMA FACTOR ANTAGONIST TM_1081-RELATED"/>
    <property type="match status" value="1"/>
</dbReference>
<dbReference type="PANTHER" id="PTHR33495">
    <property type="entry name" value="ANTI-SIGMA FACTOR ANTAGONIST TM_1081-RELATED-RELATED"/>
    <property type="match status" value="1"/>
</dbReference>
<dbReference type="InterPro" id="IPR003658">
    <property type="entry name" value="Anti-sigma_ant"/>
</dbReference>